<dbReference type="EMBL" id="CM007898">
    <property type="protein sequence ID" value="OTG16920.1"/>
    <property type="molecule type" value="Genomic_DNA"/>
</dbReference>
<dbReference type="EMBL" id="MNCJ02000324">
    <property type="protein sequence ID" value="KAF5793407.1"/>
    <property type="molecule type" value="Genomic_DNA"/>
</dbReference>
<feature type="compositionally biased region" description="Basic and acidic residues" evidence="1">
    <location>
        <begin position="244"/>
        <end position="255"/>
    </location>
</feature>
<evidence type="ECO:0000256" key="1">
    <source>
        <dbReference type="SAM" id="MobiDB-lite"/>
    </source>
</evidence>
<feature type="transmembrane region" description="Helical" evidence="2">
    <location>
        <begin position="76"/>
        <end position="95"/>
    </location>
</feature>
<dbReference type="STRING" id="4232.A0A251U0P7"/>
<name>A0A251U0P7_HELAN</name>
<protein>
    <recommendedName>
        <fullName evidence="6">Hydroxyproline-rich glycoprotein family protein</fullName>
    </recommendedName>
</protein>
<feature type="region of interest" description="Disordered" evidence="1">
    <location>
        <begin position="196"/>
        <end position="255"/>
    </location>
</feature>
<dbReference type="Proteomes" id="UP000215914">
    <property type="component" value="Chromosome 9"/>
</dbReference>
<feature type="transmembrane region" description="Helical" evidence="2">
    <location>
        <begin position="32"/>
        <end position="55"/>
    </location>
</feature>
<accession>A0A251U0P7</accession>
<keyword evidence="2" id="KW-0472">Membrane</keyword>
<reference evidence="3 5" key="1">
    <citation type="journal article" date="2017" name="Nature">
        <title>The sunflower genome provides insights into oil metabolism, flowering and Asterid evolution.</title>
        <authorList>
            <person name="Badouin H."/>
            <person name="Gouzy J."/>
            <person name="Grassa C.J."/>
            <person name="Murat F."/>
            <person name="Staton S.E."/>
            <person name="Cottret L."/>
            <person name="Lelandais-Briere C."/>
            <person name="Owens G.L."/>
            <person name="Carrere S."/>
            <person name="Mayjonade B."/>
            <person name="Legrand L."/>
            <person name="Gill N."/>
            <person name="Kane N.C."/>
            <person name="Bowers J.E."/>
            <person name="Hubner S."/>
            <person name="Bellec A."/>
            <person name="Berard A."/>
            <person name="Berges H."/>
            <person name="Blanchet N."/>
            <person name="Boniface M.C."/>
            <person name="Brunel D."/>
            <person name="Catrice O."/>
            <person name="Chaidir N."/>
            <person name="Claudel C."/>
            <person name="Donnadieu C."/>
            <person name="Faraut T."/>
            <person name="Fievet G."/>
            <person name="Helmstetter N."/>
            <person name="King M."/>
            <person name="Knapp S.J."/>
            <person name="Lai Z."/>
            <person name="Le Paslier M.C."/>
            <person name="Lippi Y."/>
            <person name="Lorenzon L."/>
            <person name="Mandel J.R."/>
            <person name="Marage G."/>
            <person name="Marchand G."/>
            <person name="Marquand E."/>
            <person name="Bret-Mestries E."/>
            <person name="Morien E."/>
            <person name="Nambeesan S."/>
            <person name="Nguyen T."/>
            <person name="Pegot-Espagnet P."/>
            <person name="Pouilly N."/>
            <person name="Raftis F."/>
            <person name="Sallet E."/>
            <person name="Schiex T."/>
            <person name="Thomas J."/>
            <person name="Vandecasteele C."/>
            <person name="Vares D."/>
            <person name="Vear F."/>
            <person name="Vautrin S."/>
            <person name="Crespi M."/>
            <person name="Mangin B."/>
            <person name="Burke J.M."/>
            <person name="Salse J."/>
            <person name="Munos S."/>
            <person name="Vincourt P."/>
            <person name="Rieseberg L.H."/>
            <person name="Langlade N.B."/>
        </authorList>
    </citation>
    <scope>NUCLEOTIDE SEQUENCE [LARGE SCALE GENOMIC DNA]</scope>
    <source>
        <strain evidence="5">cv. SF193</strain>
        <tissue evidence="3">Leaves</tissue>
    </source>
</reference>
<feature type="compositionally biased region" description="Basic and acidic residues" evidence="1">
    <location>
        <begin position="227"/>
        <end position="236"/>
    </location>
</feature>
<evidence type="ECO:0000313" key="5">
    <source>
        <dbReference type="Proteomes" id="UP000215914"/>
    </source>
</evidence>
<dbReference type="PANTHER" id="PTHR33098">
    <property type="entry name" value="COTTON FIBER (DUF761)"/>
    <property type="match status" value="1"/>
</dbReference>
<keyword evidence="5" id="KW-1185">Reference proteome</keyword>
<sequence length="488" mass="55151">MEEEDAAEEQQTPTSPFWMQTNNNNLGRLQRLFFNSFVLIIFLLLFALLSLVFIIPSIHLSSNFFRPNFVKRSWDSINLIVVLIALLFGFLSRTINNDDENEKPNCGYDRIDTEVPAGPPIMYDFQQQDTSSSIGLRRQRTSISYPDLRELSPPWNHRGAGDPWRFSDDTHFNYYNVLDSNRNSFRQRNRRENNLHTPGEEELYFPPPQPPSQTPVKLKTKKVHRKFSTDDGERGKMLSPETVSSEKRRARSSEPKRILSAVIDPYPDPTLVQPVSPLTERNKEVDDNVSKEFFSSFYHKKKKKRQRDRSVDNLKTLLHHSQPLPVKKFISVTLPPPPPPPPPPQPPRATITRVAPFVTDKPRTMTTGFNFNGVDDSSSGGESPMKNIPPPPPLPPFKMPDWKFAVEGDFVRLQGMLSDRSVSPDGDEARSPLSDGDTVATLTEMAVFCPSPDVDTKADSFIASFRAGLKLERMSKLGPGSGSGPSNN</sequence>
<evidence type="ECO:0008006" key="6">
    <source>
        <dbReference type="Google" id="ProtNLM"/>
    </source>
</evidence>
<dbReference type="Gramene" id="mRNA:HanXRQr2_Chr09g0417081">
    <property type="protein sequence ID" value="CDS:HanXRQr2_Chr09g0417081.1"/>
    <property type="gene ID" value="HanXRQr2_Chr09g0417081"/>
</dbReference>
<dbReference type="PANTHER" id="PTHR33098:SF108">
    <property type="entry name" value="HYDROXYPROLINE-RICH GLYCOPROTEIN FAMILY PROTEIN"/>
    <property type="match status" value="1"/>
</dbReference>
<reference evidence="4" key="2">
    <citation type="submission" date="2017-02" db="EMBL/GenBank/DDBJ databases">
        <title>Sunflower complete genome.</title>
        <authorList>
            <person name="Langlade N."/>
            <person name="Munos S."/>
        </authorList>
    </citation>
    <scope>NUCLEOTIDE SEQUENCE [LARGE SCALE GENOMIC DNA]</scope>
    <source>
        <tissue evidence="4">Leaves</tissue>
    </source>
</reference>
<organism evidence="4 5">
    <name type="scientific">Helianthus annuus</name>
    <name type="common">Common sunflower</name>
    <dbReference type="NCBI Taxonomy" id="4232"/>
    <lineage>
        <taxon>Eukaryota</taxon>
        <taxon>Viridiplantae</taxon>
        <taxon>Streptophyta</taxon>
        <taxon>Embryophyta</taxon>
        <taxon>Tracheophyta</taxon>
        <taxon>Spermatophyta</taxon>
        <taxon>Magnoliopsida</taxon>
        <taxon>eudicotyledons</taxon>
        <taxon>Gunneridae</taxon>
        <taxon>Pentapetalae</taxon>
        <taxon>asterids</taxon>
        <taxon>campanulids</taxon>
        <taxon>Asterales</taxon>
        <taxon>Asteraceae</taxon>
        <taxon>Asteroideae</taxon>
        <taxon>Heliantheae alliance</taxon>
        <taxon>Heliantheae</taxon>
        <taxon>Helianthus</taxon>
    </lineage>
</organism>
<reference evidence="3" key="3">
    <citation type="submission" date="2020-06" db="EMBL/GenBank/DDBJ databases">
        <title>Helianthus annuus Genome sequencing and assembly Release 2.</title>
        <authorList>
            <person name="Gouzy J."/>
            <person name="Langlade N."/>
            <person name="Munos S."/>
        </authorList>
    </citation>
    <scope>NUCLEOTIDE SEQUENCE</scope>
    <source>
        <tissue evidence="3">Leaves</tissue>
    </source>
</reference>
<dbReference type="OMA" id="RATPRYW"/>
<evidence type="ECO:0000313" key="4">
    <source>
        <dbReference type="EMBL" id="OTG16920.1"/>
    </source>
</evidence>
<keyword evidence="2" id="KW-1133">Transmembrane helix</keyword>
<dbReference type="AlphaFoldDB" id="A0A251U0P7"/>
<gene>
    <name evidence="4" type="ORF">HannXRQ_Chr09g0276641</name>
    <name evidence="3" type="ORF">HanXRQr2_Chr09g0417081</name>
</gene>
<evidence type="ECO:0000256" key="2">
    <source>
        <dbReference type="SAM" id="Phobius"/>
    </source>
</evidence>
<keyword evidence="2" id="KW-0812">Transmembrane</keyword>
<evidence type="ECO:0000313" key="3">
    <source>
        <dbReference type="EMBL" id="KAF5793407.1"/>
    </source>
</evidence>
<proteinExistence type="predicted"/>
<dbReference type="FunCoup" id="A0A251U0P7">
    <property type="interactions" value="28"/>
</dbReference>
<dbReference type="InParanoid" id="A0A251U0P7"/>